<accession>A0A0V0H940</accession>
<dbReference type="AlphaFoldDB" id="A0A0V0H940"/>
<evidence type="ECO:0000313" key="1">
    <source>
        <dbReference type="EMBL" id="JAP16368.1"/>
    </source>
</evidence>
<dbReference type="EMBL" id="GEDG01023922">
    <property type="protein sequence ID" value="JAP16368.1"/>
    <property type="molecule type" value="Transcribed_RNA"/>
</dbReference>
<sequence>MLHLILTGRLLNASFHMSKALLTMAFELLPSTSLNLSVFSDPDWAGKLTDRNSSTGYAIFLGLTSVCWSSRNNFLVPTSWLTLSPYSFQKAPFFAIC</sequence>
<reference evidence="1" key="1">
    <citation type="submission" date="2015-12" db="EMBL/GenBank/DDBJ databases">
        <title>Gene expression during late stages of embryo sac development: a critical building block for successful pollen-pistil interactions.</title>
        <authorList>
            <person name="Liu Y."/>
            <person name="Joly V."/>
            <person name="Sabar M."/>
            <person name="Matton D.P."/>
        </authorList>
    </citation>
    <scope>NUCLEOTIDE SEQUENCE</scope>
</reference>
<name>A0A0V0H940_SOLCH</name>
<proteinExistence type="predicted"/>
<organism evidence="1">
    <name type="scientific">Solanum chacoense</name>
    <name type="common">Chaco potato</name>
    <dbReference type="NCBI Taxonomy" id="4108"/>
    <lineage>
        <taxon>Eukaryota</taxon>
        <taxon>Viridiplantae</taxon>
        <taxon>Streptophyta</taxon>
        <taxon>Embryophyta</taxon>
        <taxon>Tracheophyta</taxon>
        <taxon>Spermatophyta</taxon>
        <taxon>Magnoliopsida</taxon>
        <taxon>eudicotyledons</taxon>
        <taxon>Gunneridae</taxon>
        <taxon>Pentapetalae</taxon>
        <taxon>asterids</taxon>
        <taxon>lamiids</taxon>
        <taxon>Solanales</taxon>
        <taxon>Solanaceae</taxon>
        <taxon>Solanoideae</taxon>
        <taxon>Solaneae</taxon>
        <taxon>Solanum</taxon>
    </lineage>
</organism>
<protein>
    <submittedName>
        <fullName evidence="1">Putative ovule protein</fullName>
    </submittedName>
</protein>